<dbReference type="PANTHER" id="PTHR39401:SF1">
    <property type="entry name" value="SNOAL-LIKE DOMAIN-CONTAINING PROTEIN"/>
    <property type="match status" value="1"/>
</dbReference>
<dbReference type="InterPro" id="IPR032710">
    <property type="entry name" value="NTF2-like_dom_sf"/>
</dbReference>
<gene>
    <name evidence="1" type="ORF">QBC38DRAFT_486123</name>
</gene>
<dbReference type="SUPFAM" id="SSF54427">
    <property type="entry name" value="NTF2-like"/>
    <property type="match status" value="1"/>
</dbReference>
<keyword evidence="2" id="KW-1185">Reference proteome</keyword>
<dbReference type="Proteomes" id="UP001301958">
    <property type="component" value="Unassembled WGS sequence"/>
</dbReference>
<name>A0AAN7BIQ9_9PEZI</name>
<evidence type="ECO:0000313" key="2">
    <source>
        <dbReference type="Proteomes" id="UP001301958"/>
    </source>
</evidence>
<dbReference type="AlphaFoldDB" id="A0AAN7BIQ9"/>
<reference evidence="1" key="1">
    <citation type="journal article" date="2023" name="Mol. Phylogenet. Evol.">
        <title>Genome-scale phylogeny and comparative genomics of the fungal order Sordariales.</title>
        <authorList>
            <person name="Hensen N."/>
            <person name="Bonometti L."/>
            <person name="Westerberg I."/>
            <person name="Brannstrom I.O."/>
            <person name="Guillou S."/>
            <person name="Cros-Aarteil S."/>
            <person name="Calhoun S."/>
            <person name="Haridas S."/>
            <person name="Kuo A."/>
            <person name="Mondo S."/>
            <person name="Pangilinan J."/>
            <person name="Riley R."/>
            <person name="LaButti K."/>
            <person name="Andreopoulos B."/>
            <person name="Lipzen A."/>
            <person name="Chen C."/>
            <person name="Yan M."/>
            <person name="Daum C."/>
            <person name="Ng V."/>
            <person name="Clum A."/>
            <person name="Steindorff A."/>
            <person name="Ohm R.A."/>
            <person name="Martin F."/>
            <person name="Silar P."/>
            <person name="Natvig D.O."/>
            <person name="Lalanne C."/>
            <person name="Gautier V."/>
            <person name="Ament-Velasquez S.L."/>
            <person name="Kruys A."/>
            <person name="Hutchinson M.I."/>
            <person name="Powell A.J."/>
            <person name="Barry K."/>
            <person name="Miller A.N."/>
            <person name="Grigoriev I.V."/>
            <person name="Debuchy R."/>
            <person name="Gladieux P."/>
            <person name="Hiltunen Thoren M."/>
            <person name="Johannesson H."/>
        </authorList>
    </citation>
    <scope>NUCLEOTIDE SEQUENCE</scope>
    <source>
        <strain evidence="1">CBS 990.96</strain>
    </source>
</reference>
<evidence type="ECO:0008006" key="3">
    <source>
        <dbReference type="Google" id="ProtNLM"/>
    </source>
</evidence>
<organism evidence="1 2">
    <name type="scientific">Podospora fimiseda</name>
    <dbReference type="NCBI Taxonomy" id="252190"/>
    <lineage>
        <taxon>Eukaryota</taxon>
        <taxon>Fungi</taxon>
        <taxon>Dikarya</taxon>
        <taxon>Ascomycota</taxon>
        <taxon>Pezizomycotina</taxon>
        <taxon>Sordariomycetes</taxon>
        <taxon>Sordariomycetidae</taxon>
        <taxon>Sordariales</taxon>
        <taxon>Podosporaceae</taxon>
        <taxon>Podospora</taxon>
    </lineage>
</organism>
<accession>A0AAN7BIQ9</accession>
<evidence type="ECO:0000313" key="1">
    <source>
        <dbReference type="EMBL" id="KAK4224145.1"/>
    </source>
</evidence>
<dbReference type="EMBL" id="MU865402">
    <property type="protein sequence ID" value="KAK4224145.1"/>
    <property type="molecule type" value="Genomic_DNA"/>
</dbReference>
<protein>
    <recommendedName>
        <fullName evidence="3">SnoaL-like domain-containing protein</fullName>
    </recommendedName>
</protein>
<reference evidence="1" key="2">
    <citation type="submission" date="2023-05" db="EMBL/GenBank/DDBJ databases">
        <authorList>
            <consortium name="Lawrence Berkeley National Laboratory"/>
            <person name="Steindorff A."/>
            <person name="Hensen N."/>
            <person name="Bonometti L."/>
            <person name="Westerberg I."/>
            <person name="Brannstrom I.O."/>
            <person name="Guillou S."/>
            <person name="Cros-Aarteil S."/>
            <person name="Calhoun S."/>
            <person name="Haridas S."/>
            <person name="Kuo A."/>
            <person name="Mondo S."/>
            <person name="Pangilinan J."/>
            <person name="Riley R."/>
            <person name="Labutti K."/>
            <person name="Andreopoulos B."/>
            <person name="Lipzen A."/>
            <person name="Chen C."/>
            <person name="Yanf M."/>
            <person name="Daum C."/>
            <person name="Ng V."/>
            <person name="Clum A."/>
            <person name="Ohm R."/>
            <person name="Martin F."/>
            <person name="Silar P."/>
            <person name="Natvig D."/>
            <person name="Lalanne C."/>
            <person name="Gautier V."/>
            <person name="Ament-Velasquez S.L."/>
            <person name="Kruys A."/>
            <person name="Hutchinson M.I."/>
            <person name="Powell A.J."/>
            <person name="Barry K."/>
            <person name="Miller A.N."/>
            <person name="Grigoriev I.V."/>
            <person name="Debuchy R."/>
            <person name="Gladieux P."/>
            <person name="Thoren M.H."/>
            <person name="Johannesson H."/>
        </authorList>
    </citation>
    <scope>NUCLEOTIDE SEQUENCE</scope>
    <source>
        <strain evidence="1">CBS 990.96</strain>
    </source>
</reference>
<sequence length="154" mass="17785">MATTTRQLPTLPEETTASIKTFLKHFYTISDNQELNNEWVNYYTEEATLIMGISVAKGLKEIGTLRESMWKTVVSRQHSVEKVFVGCVEGEEEVEISIFGRVMYRLRGGGDEEGSEWSATGRLVKRRVVEGEEEGKLWKWREYRVFLRGEMVVL</sequence>
<dbReference type="PANTHER" id="PTHR39401">
    <property type="entry name" value="SNOAL-LIKE DOMAIN-CONTAINING PROTEIN"/>
    <property type="match status" value="1"/>
</dbReference>
<comment type="caution">
    <text evidence="1">The sequence shown here is derived from an EMBL/GenBank/DDBJ whole genome shotgun (WGS) entry which is preliminary data.</text>
</comment>
<proteinExistence type="predicted"/>